<name>A0A835LD05_SPOEX</name>
<accession>A0A835LD05</accession>
<dbReference type="SUPFAM" id="SSF50729">
    <property type="entry name" value="PH domain-like"/>
    <property type="match status" value="1"/>
</dbReference>
<dbReference type="SUPFAM" id="SSF52799">
    <property type="entry name" value="(Phosphotyrosine protein) phosphatases II"/>
    <property type="match status" value="1"/>
</dbReference>
<dbReference type="GO" id="GO:0046856">
    <property type="term" value="P:phosphatidylinositol dephosphorylation"/>
    <property type="evidence" value="ECO:0007669"/>
    <property type="project" value="TreeGrafter"/>
</dbReference>
<dbReference type="InterPro" id="IPR030564">
    <property type="entry name" value="Myotubularin"/>
</dbReference>
<comment type="similarity">
    <text evidence="1">Belongs to the protein-tyrosine phosphatase family. Non-receptor class myotubularin subfamily.</text>
</comment>
<protein>
    <recommendedName>
        <fullName evidence="2">Myotubularin phosphatase domain-containing protein</fullName>
    </recommendedName>
</protein>
<feature type="domain" description="Myotubularin phosphatase" evidence="2">
    <location>
        <begin position="192"/>
        <end position="584"/>
    </location>
</feature>
<dbReference type="InterPro" id="IPR010569">
    <property type="entry name" value="Myotubularin-like_Pase_dom"/>
</dbReference>
<evidence type="ECO:0000313" key="4">
    <source>
        <dbReference type="Proteomes" id="UP000648187"/>
    </source>
</evidence>
<gene>
    <name evidence="3" type="ORF">HW555_003723</name>
</gene>
<dbReference type="EMBL" id="JACKWZ010000038">
    <property type="protein sequence ID" value="KAF9419890.1"/>
    <property type="molecule type" value="Genomic_DNA"/>
</dbReference>
<dbReference type="Pfam" id="PF06602">
    <property type="entry name" value="Myotub-related"/>
    <property type="match status" value="2"/>
</dbReference>
<dbReference type="GO" id="GO:0016020">
    <property type="term" value="C:membrane"/>
    <property type="evidence" value="ECO:0007669"/>
    <property type="project" value="TreeGrafter"/>
</dbReference>
<evidence type="ECO:0000313" key="3">
    <source>
        <dbReference type="EMBL" id="KAF9419890.1"/>
    </source>
</evidence>
<comment type="caution">
    <text evidence="3">The sequence shown here is derived from an EMBL/GenBank/DDBJ whole genome shotgun (WGS) entry which is preliminary data.</text>
</comment>
<dbReference type="AlphaFoldDB" id="A0A835LD05"/>
<dbReference type="Proteomes" id="UP000648187">
    <property type="component" value="Unassembled WGS sequence"/>
</dbReference>
<dbReference type="CDD" id="cd14537">
    <property type="entry name" value="PTP-MTMR10-like"/>
    <property type="match status" value="1"/>
</dbReference>
<dbReference type="GO" id="GO:0005737">
    <property type="term" value="C:cytoplasm"/>
    <property type="evidence" value="ECO:0007669"/>
    <property type="project" value="TreeGrafter"/>
</dbReference>
<sequence length="708" mass="79672">MNEKKLVQNFKSYINVSPLSKGEKNGSLQEVKPKLLNGELVTGAAHSVVMLTPLSEWDRGRFGSLFITNYKLSFVPLENSTNDEYCQRNYLLGAFDVPLTGVGAVWLTDGGPQRRRRLMPYGDMPGKVKGLQVICKNMKVLTFSFANSPIDNGRKIALALMHHAFPKRHDLLFAFEYREPYYPTLPSDMNMFQRPGDWKRELERCECPHWRITCINGTSDAFMLTAGETLIVPSSVLDYNLMESARHFRSGRVPIWVWGRPEGAALLRSGELLSTEQSATAESVLLEQVRRSHPKLTPPHVLYLCGNTFTNAGGPGILPPLATLQSSYKKLVELCTPTTLGQFWMQDSQYYSILDSSRWLRYVANCIAFADDAAQHLSNNVTVVLQEGDGVDYCSVVSCLTQLLVDPHFRTITGFQSLIQKEWIALGHPFCDRFGLPRPGNPKDSTAKDTTSAQTAPVFLLFLDCVWQLIQQFPADFQFTETYLTTLWDCAHNHIFDTFLFNCARDRELAVARNFVQRPVWDWGEQFSEQDKALFYNPLYGIKQNTVPSQRLSQPTFPSKGAAELPRLEACTSVAGMEVWSQCYERWLSPLDAPLAGAVQYHVHNYAALKHVRTSCTLLPPCYSTGLLLLIMLQIIHQIKEKLPSLSIMSERACNGETEPPARRSVPRFYPFSLSRGETLSPGLDAMQLSLIDASQLLDSQSLLNAPD</sequence>
<evidence type="ECO:0000259" key="2">
    <source>
        <dbReference type="PROSITE" id="PS51339"/>
    </source>
</evidence>
<organism evidence="3 4">
    <name type="scientific">Spodoptera exigua</name>
    <name type="common">Beet armyworm</name>
    <name type="synonym">Noctua fulgens</name>
    <dbReference type="NCBI Taxonomy" id="7107"/>
    <lineage>
        <taxon>Eukaryota</taxon>
        <taxon>Metazoa</taxon>
        <taxon>Ecdysozoa</taxon>
        <taxon>Arthropoda</taxon>
        <taxon>Hexapoda</taxon>
        <taxon>Insecta</taxon>
        <taxon>Pterygota</taxon>
        <taxon>Neoptera</taxon>
        <taxon>Endopterygota</taxon>
        <taxon>Lepidoptera</taxon>
        <taxon>Glossata</taxon>
        <taxon>Ditrysia</taxon>
        <taxon>Noctuoidea</taxon>
        <taxon>Noctuidae</taxon>
        <taxon>Amphipyrinae</taxon>
        <taxon>Spodoptera</taxon>
    </lineage>
</organism>
<keyword evidence="4" id="KW-1185">Reference proteome</keyword>
<dbReference type="InterPro" id="IPR011993">
    <property type="entry name" value="PH-like_dom_sf"/>
</dbReference>
<dbReference type="PANTHER" id="PTHR10807">
    <property type="entry name" value="MYOTUBULARIN-RELATED"/>
    <property type="match status" value="1"/>
</dbReference>
<dbReference type="PANTHER" id="PTHR10807:SF110">
    <property type="entry name" value="FI17948P1"/>
    <property type="match status" value="1"/>
</dbReference>
<dbReference type="InterPro" id="IPR029021">
    <property type="entry name" value="Prot-tyrosine_phosphatase-like"/>
</dbReference>
<dbReference type="PROSITE" id="PS51339">
    <property type="entry name" value="PPASE_MYOTUBULARIN"/>
    <property type="match status" value="1"/>
</dbReference>
<reference evidence="3" key="1">
    <citation type="submission" date="2020-08" db="EMBL/GenBank/DDBJ databases">
        <title>Spodoptera exigua strain:BAW_Kor-Di-RS1 Genome sequencing and assembly.</title>
        <authorList>
            <person name="Kim J."/>
            <person name="Nam H.Y."/>
            <person name="Kwon M."/>
            <person name="Choi J.H."/>
            <person name="Cho S.R."/>
            <person name="Kim G.-H."/>
        </authorList>
    </citation>
    <scope>NUCLEOTIDE SEQUENCE</scope>
    <source>
        <strain evidence="3">BAW_Kor-Di-RS1</strain>
        <tissue evidence="3">Whole-body</tissue>
    </source>
</reference>
<dbReference type="Gene3D" id="2.30.29.30">
    <property type="entry name" value="Pleckstrin-homology domain (PH domain)/Phosphotyrosine-binding domain (PTB)"/>
    <property type="match status" value="1"/>
</dbReference>
<proteinExistence type="inferred from homology"/>
<evidence type="ECO:0000256" key="1">
    <source>
        <dbReference type="ARBA" id="ARBA00007471"/>
    </source>
</evidence>